<reference evidence="2" key="1">
    <citation type="submission" date="2022-11" db="UniProtKB">
        <authorList>
            <consortium name="WormBaseParasite"/>
        </authorList>
    </citation>
    <scope>IDENTIFICATION</scope>
</reference>
<dbReference type="WBParaSite" id="nRc.2.0.1.t04262-RA">
    <property type="protein sequence ID" value="nRc.2.0.1.t04262-RA"/>
    <property type="gene ID" value="nRc.2.0.1.g04262"/>
</dbReference>
<organism evidence="1 2">
    <name type="scientific">Romanomermis culicivorax</name>
    <name type="common">Nematode worm</name>
    <dbReference type="NCBI Taxonomy" id="13658"/>
    <lineage>
        <taxon>Eukaryota</taxon>
        <taxon>Metazoa</taxon>
        <taxon>Ecdysozoa</taxon>
        <taxon>Nematoda</taxon>
        <taxon>Enoplea</taxon>
        <taxon>Dorylaimia</taxon>
        <taxon>Mermithida</taxon>
        <taxon>Mermithoidea</taxon>
        <taxon>Mermithidae</taxon>
        <taxon>Romanomermis</taxon>
    </lineage>
</organism>
<dbReference type="Proteomes" id="UP000887565">
    <property type="component" value="Unplaced"/>
</dbReference>
<keyword evidence="1" id="KW-1185">Reference proteome</keyword>
<accession>A0A915HSA8</accession>
<sequence length="540" mass="62670">MMAAPDFIDTVLGIGSDLNNEVFANAFDDFGKRHKMEFTCNKFIYMLYGAIFTLPLTQKLNEHKIDALMVAKKSRDLTLAISYATDDGSLSLKVIRFNPNDPLNNSPIGRSAFLDMIQVLSSVKRRKVSDLDLNSALSEFYDVTFQGKTGQTSSDFMPKISRKPRQAGRFDTLNSMFPELVRIQESKFARSATIFLEQLQSTNYDVVKYNMHALIRLLIMQHHIQTEVVELKTTSRHLYYSFLIGALEMNWARSHRLNIQATFNWKTRNIQGFMIHQEPHGKNWESEPIKCVVQLLTNGQPSHEFYAQEMFDNIGNSMPASDFRLIIVGIEHEKLIDASKTRMDIPSFQKLTYTHLLELNPWENLVDLLLKPFTSADQSSRYKIQYCIEKLSEMGRYGLHTYLYGQLMSYNKYDVEKNVYHDNNDREGLTRFLFKIRGTKIGFLFDIVQRNMYNKWSGREKIVPIHDPNLVDLLHTRRRRKSSFDTLCSNDPETKETVIDNEEGMKADLEKLPADKALAFSRRFHMKMRSHLKTVDRVGK</sequence>
<evidence type="ECO:0000313" key="2">
    <source>
        <dbReference type="WBParaSite" id="nRc.2.0.1.t04262-RA"/>
    </source>
</evidence>
<proteinExistence type="predicted"/>
<name>A0A915HSA8_ROMCU</name>
<evidence type="ECO:0000313" key="1">
    <source>
        <dbReference type="Proteomes" id="UP000887565"/>
    </source>
</evidence>
<dbReference type="AlphaFoldDB" id="A0A915HSA8"/>
<protein>
    <submittedName>
        <fullName evidence="2">Uncharacterized protein</fullName>
    </submittedName>
</protein>